<dbReference type="GO" id="GO:0051301">
    <property type="term" value="P:cell division"/>
    <property type="evidence" value="ECO:0007669"/>
    <property type="project" value="UniProtKB-KW"/>
</dbReference>
<proteinExistence type="inferred from homology"/>
<dbReference type="EC" id="6.3.2.10" evidence="10 11"/>
<evidence type="ECO:0000256" key="4">
    <source>
        <dbReference type="ARBA" id="ARBA00022741"/>
    </source>
</evidence>
<dbReference type="InterPro" id="IPR005863">
    <property type="entry name" value="UDP-N-AcMur_synth"/>
</dbReference>
<keyword evidence="4 10" id="KW-0547">Nucleotide-binding</keyword>
<dbReference type="Proteomes" id="UP000782610">
    <property type="component" value="Unassembled WGS sequence"/>
</dbReference>
<evidence type="ECO:0000256" key="5">
    <source>
        <dbReference type="ARBA" id="ARBA00022840"/>
    </source>
</evidence>
<gene>
    <name evidence="10 15" type="primary">murF</name>
    <name evidence="15" type="ORF">HY834_18935</name>
</gene>
<evidence type="ECO:0000256" key="1">
    <source>
        <dbReference type="ARBA" id="ARBA00022490"/>
    </source>
</evidence>
<feature type="domain" description="Mur ligase N-terminal catalytic" evidence="12">
    <location>
        <begin position="28"/>
        <end position="74"/>
    </location>
</feature>
<feature type="domain" description="Mur ligase C-terminal" evidence="13">
    <location>
        <begin position="336"/>
        <end position="449"/>
    </location>
</feature>
<dbReference type="EMBL" id="JACRAF010000062">
    <property type="protein sequence ID" value="MBI4923819.1"/>
    <property type="molecule type" value="Genomic_DNA"/>
</dbReference>
<dbReference type="Gene3D" id="3.40.1190.10">
    <property type="entry name" value="Mur-like, catalytic domain"/>
    <property type="match status" value="1"/>
</dbReference>
<dbReference type="SUPFAM" id="SSF53623">
    <property type="entry name" value="MurD-like peptide ligases, catalytic domain"/>
    <property type="match status" value="1"/>
</dbReference>
<dbReference type="AlphaFoldDB" id="A0A933L423"/>
<sequence length="469" mass="49727">MMHPLWTVAEAVAATGGRPEGLSDGPLSSVSIDSREIEHDALFVAIKGDSHDGHDYVEAALNAGAAAALVSEDWFKAHDGDQLIVVPDPLEGLRAMARAARTRSKAIIVAVTGSAGKTTTKEAIRTVLAAAGRTHYSIKSFNNHWGVPLMLARMPRETQFGVFEIGMNHPGEITPLTWLVRPHIAVITTVAAAHLEFFKSVTEIAEAKAEIFLGLEPGGTAVLNADHDYLHVLFAKARECGIEHIVTYGYDAEADWRIGPPDAAGARTFARVMHGADVFDLNLQVRGRHMVANATAALAVARLAGVDRYVALRELADFGAPGGRGETTRLGPPDKPLLLVDESYNANVASMNAAMEVFASTAPPGGQKVLVLGDMLELGPQGAELHQSLKAAVLQTGAAKVFLVGKAIEPLIDALGEDLVTGHARRIEELAEPILQSLAFGDAVMVKGSKGVRLALLVDAIKQRFSAPA</sequence>
<organism evidence="15 16">
    <name type="scientific">Devosia nanyangense</name>
    <dbReference type="NCBI Taxonomy" id="1228055"/>
    <lineage>
        <taxon>Bacteria</taxon>
        <taxon>Pseudomonadati</taxon>
        <taxon>Pseudomonadota</taxon>
        <taxon>Alphaproteobacteria</taxon>
        <taxon>Hyphomicrobiales</taxon>
        <taxon>Devosiaceae</taxon>
        <taxon>Devosia</taxon>
    </lineage>
</organism>
<dbReference type="GO" id="GO:0009252">
    <property type="term" value="P:peptidoglycan biosynthetic process"/>
    <property type="evidence" value="ECO:0007669"/>
    <property type="project" value="UniProtKB-UniRule"/>
</dbReference>
<dbReference type="GO" id="GO:0047480">
    <property type="term" value="F:UDP-N-acetylmuramoyl-tripeptide-D-alanyl-D-alanine ligase activity"/>
    <property type="evidence" value="ECO:0007669"/>
    <property type="project" value="UniProtKB-UniRule"/>
</dbReference>
<evidence type="ECO:0000256" key="11">
    <source>
        <dbReference type="RuleBase" id="RU004136"/>
    </source>
</evidence>
<comment type="caution">
    <text evidence="15">The sequence shown here is derived from an EMBL/GenBank/DDBJ whole genome shotgun (WGS) entry which is preliminary data.</text>
</comment>
<dbReference type="InterPro" id="IPR036565">
    <property type="entry name" value="Mur-like_cat_sf"/>
</dbReference>
<dbReference type="GO" id="GO:0071555">
    <property type="term" value="P:cell wall organization"/>
    <property type="evidence" value="ECO:0007669"/>
    <property type="project" value="UniProtKB-KW"/>
</dbReference>
<dbReference type="HAMAP" id="MF_02019">
    <property type="entry name" value="MurF"/>
    <property type="match status" value="1"/>
</dbReference>
<evidence type="ECO:0000256" key="10">
    <source>
        <dbReference type="HAMAP-Rule" id="MF_02019"/>
    </source>
</evidence>
<comment type="subcellular location">
    <subcellularLocation>
        <location evidence="10 11">Cytoplasm</location>
    </subcellularLocation>
</comment>
<comment type="catalytic activity">
    <reaction evidence="10 11">
        <text>D-alanyl-D-alanine + UDP-N-acetyl-alpha-D-muramoyl-L-alanyl-gamma-D-glutamyl-meso-2,6-diaminopimelate + ATP = UDP-N-acetyl-alpha-D-muramoyl-L-alanyl-gamma-D-glutamyl-meso-2,6-diaminopimeloyl-D-alanyl-D-alanine + ADP + phosphate + H(+)</text>
        <dbReference type="Rhea" id="RHEA:28374"/>
        <dbReference type="ChEBI" id="CHEBI:15378"/>
        <dbReference type="ChEBI" id="CHEBI:30616"/>
        <dbReference type="ChEBI" id="CHEBI:43474"/>
        <dbReference type="ChEBI" id="CHEBI:57822"/>
        <dbReference type="ChEBI" id="CHEBI:61386"/>
        <dbReference type="ChEBI" id="CHEBI:83905"/>
        <dbReference type="ChEBI" id="CHEBI:456216"/>
        <dbReference type="EC" id="6.3.2.10"/>
    </reaction>
</comment>
<accession>A0A933L423</accession>
<dbReference type="SUPFAM" id="SSF53244">
    <property type="entry name" value="MurD-like peptide ligases, peptide-binding domain"/>
    <property type="match status" value="1"/>
</dbReference>
<dbReference type="SUPFAM" id="SSF63418">
    <property type="entry name" value="MurE/MurF N-terminal domain"/>
    <property type="match status" value="1"/>
</dbReference>
<evidence type="ECO:0000259" key="12">
    <source>
        <dbReference type="Pfam" id="PF01225"/>
    </source>
</evidence>
<comment type="pathway">
    <text evidence="10 11">Cell wall biogenesis; peptidoglycan biosynthesis.</text>
</comment>
<evidence type="ECO:0000313" key="16">
    <source>
        <dbReference type="Proteomes" id="UP000782610"/>
    </source>
</evidence>
<dbReference type="Gene3D" id="3.90.190.20">
    <property type="entry name" value="Mur ligase, C-terminal domain"/>
    <property type="match status" value="1"/>
</dbReference>
<dbReference type="GO" id="GO:0005737">
    <property type="term" value="C:cytoplasm"/>
    <property type="evidence" value="ECO:0007669"/>
    <property type="project" value="UniProtKB-SubCell"/>
</dbReference>
<dbReference type="InterPro" id="IPR004101">
    <property type="entry name" value="Mur_ligase_C"/>
</dbReference>
<keyword evidence="6 10" id="KW-0133">Cell shape</keyword>
<dbReference type="GO" id="GO:0008360">
    <property type="term" value="P:regulation of cell shape"/>
    <property type="evidence" value="ECO:0007669"/>
    <property type="project" value="UniProtKB-KW"/>
</dbReference>
<keyword evidence="9 10" id="KW-0961">Cell wall biogenesis/degradation</keyword>
<evidence type="ECO:0000256" key="2">
    <source>
        <dbReference type="ARBA" id="ARBA00022598"/>
    </source>
</evidence>
<evidence type="ECO:0000256" key="9">
    <source>
        <dbReference type="ARBA" id="ARBA00023316"/>
    </source>
</evidence>
<evidence type="ECO:0000256" key="3">
    <source>
        <dbReference type="ARBA" id="ARBA00022618"/>
    </source>
</evidence>
<dbReference type="InterPro" id="IPR036615">
    <property type="entry name" value="Mur_ligase_C_dom_sf"/>
</dbReference>
<dbReference type="PANTHER" id="PTHR43024">
    <property type="entry name" value="UDP-N-ACETYLMURAMOYL-TRIPEPTIDE--D-ALANYL-D-ALANINE LIGASE"/>
    <property type="match status" value="1"/>
</dbReference>
<dbReference type="PANTHER" id="PTHR43024:SF1">
    <property type="entry name" value="UDP-N-ACETYLMURAMOYL-TRIPEPTIDE--D-ALANYL-D-ALANINE LIGASE"/>
    <property type="match status" value="1"/>
</dbReference>
<dbReference type="NCBIfam" id="TIGR01143">
    <property type="entry name" value="murF"/>
    <property type="match status" value="1"/>
</dbReference>
<keyword evidence="5 10" id="KW-0067">ATP-binding</keyword>
<dbReference type="GO" id="GO:0005524">
    <property type="term" value="F:ATP binding"/>
    <property type="evidence" value="ECO:0007669"/>
    <property type="project" value="UniProtKB-UniRule"/>
</dbReference>
<dbReference type="InterPro" id="IPR051046">
    <property type="entry name" value="MurCDEF_CellWall_CoF430Synth"/>
</dbReference>
<dbReference type="Gene3D" id="3.40.1390.10">
    <property type="entry name" value="MurE/MurF, N-terminal domain"/>
    <property type="match status" value="1"/>
</dbReference>
<feature type="domain" description="Mur ligase central" evidence="14">
    <location>
        <begin position="111"/>
        <end position="301"/>
    </location>
</feature>
<keyword evidence="8 10" id="KW-0131">Cell cycle</keyword>
<feature type="binding site" evidence="10">
    <location>
        <begin position="113"/>
        <end position="119"/>
    </location>
    <ligand>
        <name>ATP</name>
        <dbReference type="ChEBI" id="CHEBI:30616"/>
    </ligand>
</feature>
<dbReference type="InterPro" id="IPR000713">
    <property type="entry name" value="Mur_ligase_N"/>
</dbReference>
<comment type="function">
    <text evidence="10 11">Involved in cell wall formation. Catalyzes the final step in the synthesis of UDP-N-acetylmuramoyl-pentapeptide, the precursor of murein.</text>
</comment>
<dbReference type="Pfam" id="PF02875">
    <property type="entry name" value="Mur_ligase_C"/>
    <property type="match status" value="1"/>
</dbReference>
<protein>
    <recommendedName>
        <fullName evidence="10 11">UDP-N-acetylmuramoyl-tripeptide--D-alanyl-D-alanine ligase</fullName>
        <ecNumber evidence="10 11">6.3.2.10</ecNumber>
    </recommendedName>
    <alternativeName>
        <fullName evidence="10">D-alanyl-D-alanine-adding enzyme</fullName>
    </alternativeName>
</protein>
<evidence type="ECO:0000256" key="7">
    <source>
        <dbReference type="ARBA" id="ARBA00022984"/>
    </source>
</evidence>
<evidence type="ECO:0000313" key="15">
    <source>
        <dbReference type="EMBL" id="MBI4923819.1"/>
    </source>
</evidence>
<dbReference type="InterPro" id="IPR035911">
    <property type="entry name" value="MurE/MurF_N"/>
</dbReference>
<evidence type="ECO:0000256" key="8">
    <source>
        <dbReference type="ARBA" id="ARBA00023306"/>
    </source>
</evidence>
<keyword evidence="3 10" id="KW-0132">Cell division</keyword>
<evidence type="ECO:0000256" key="6">
    <source>
        <dbReference type="ARBA" id="ARBA00022960"/>
    </source>
</evidence>
<reference evidence="15" key="1">
    <citation type="submission" date="2020-07" db="EMBL/GenBank/DDBJ databases">
        <title>Huge and variable diversity of episymbiotic CPR bacteria and DPANN archaea in groundwater ecosystems.</title>
        <authorList>
            <person name="He C.Y."/>
            <person name="Keren R."/>
            <person name="Whittaker M."/>
            <person name="Farag I.F."/>
            <person name="Doudna J."/>
            <person name="Cate J.H.D."/>
            <person name="Banfield J.F."/>
        </authorList>
    </citation>
    <scope>NUCLEOTIDE SEQUENCE</scope>
    <source>
        <strain evidence="15">NC_groundwater_1586_Pr3_B-0.1um_66_15</strain>
    </source>
</reference>
<evidence type="ECO:0000259" key="14">
    <source>
        <dbReference type="Pfam" id="PF08245"/>
    </source>
</evidence>
<dbReference type="Pfam" id="PF08245">
    <property type="entry name" value="Mur_ligase_M"/>
    <property type="match status" value="1"/>
</dbReference>
<name>A0A933L423_9HYPH</name>
<keyword evidence="1 10" id="KW-0963">Cytoplasm</keyword>
<keyword evidence="7 10" id="KW-0573">Peptidoglycan synthesis</keyword>
<dbReference type="Pfam" id="PF01225">
    <property type="entry name" value="Mur_ligase"/>
    <property type="match status" value="1"/>
</dbReference>
<keyword evidence="2 10" id="KW-0436">Ligase</keyword>
<evidence type="ECO:0000259" key="13">
    <source>
        <dbReference type="Pfam" id="PF02875"/>
    </source>
</evidence>
<comment type="similarity">
    <text evidence="10">Belongs to the MurCDEF family. MurF subfamily.</text>
</comment>
<dbReference type="InterPro" id="IPR013221">
    <property type="entry name" value="Mur_ligase_cen"/>
</dbReference>